<dbReference type="EMBL" id="JARZFX010000001">
    <property type="protein sequence ID" value="MEC5422134.1"/>
    <property type="molecule type" value="Genomic_DNA"/>
</dbReference>
<accession>A0ABU6KCE5</accession>
<dbReference type="InterPro" id="IPR056060">
    <property type="entry name" value="Tal_TT1_dom"/>
</dbReference>
<dbReference type="RefSeq" id="WP_327605706.1">
    <property type="nucleotide sequence ID" value="NZ_JARZFX010000001.1"/>
</dbReference>
<dbReference type="InterPro" id="IPR036388">
    <property type="entry name" value="WH-like_DNA-bd_sf"/>
</dbReference>
<evidence type="ECO:0000313" key="3">
    <source>
        <dbReference type="Proteomes" id="UP001335737"/>
    </source>
</evidence>
<dbReference type="Pfam" id="PF13884">
    <property type="entry name" value="Peptidase_S74"/>
    <property type="match status" value="1"/>
</dbReference>
<gene>
    <name evidence="2" type="ORF">QGM71_01330</name>
</gene>
<keyword evidence="3" id="KW-1185">Reference proteome</keyword>
<dbReference type="Gene3D" id="3.55.50.40">
    <property type="match status" value="1"/>
</dbReference>
<dbReference type="InterPro" id="IPR010572">
    <property type="entry name" value="Tail_dom"/>
</dbReference>
<dbReference type="InterPro" id="IPR030392">
    <property type="entry name" value="S74_ICA"/>
</dbReference>
<reference evidence="2 3" key="1">
    <citation type="journal article" date="2024" name="Int. J. Syst. Evol. Microbiol.">
        <title>Virgibacillus tibetensis sp. nov., isolated from salt lake on the Tibetan Plateau of China.</title>
        <authorList>
            <person name="Phurbu D."/>
            <person name="Liu Z.-X."/>
            <person name="Wang R."/>
            <person name="Zheng Y.-Y."/>
            <person name="Liu H.-C."/>
            <person name="Zhou Y.-G."/>
            <person name="Yu Y.-J."/>
            <person name="Li A.-H."/>
        </authorList>
    </citation>
    <scope>NUCLEOTIDE SEQUENCE [LARGE SCALE GENOMIC DNA]</scope>
    <source>
        <strain evidence="2 3">C22-A2</strain>
    </source>
</reference>
<dbReference type="Proteomes" id="UP001335737">
    <property type="component" value="Unassembled WGS sequence"/>
</dbReference>
<dbReference type="Pfam" id="PF06605">
    <property type="entry name" value="Prophage_tail"/>
    <property type="match status" value="1"/>
</dbReference>
<sequence length="760" mass="84303">MHVRNLNGDEYPLQATTTHNLELNGNQSLSFKVLPTKVNKQFINDITKMWEVVDDVTYKIIYAKRKGEGNSLTVDIKAIPLFFDDFDTDRIYEEYNQHMTANACFTLIFQDSGYNFVLSDSFDAIQWEGFGAGDTRLTLFKKALNRYKAEFRISGNTIYLESQIGRDTQFMYRHKLNASNIIQEIDAGALWTYAKGYGDYAEGDEQNANLIREYTSPIAQIIGMRHAPPIKNGTITTIETMDEQLKTLVDDSLKISVSADSHDLRKQGYKLAQPQLGDRTFLIDERIGLKDEVRVVNLIVTKDWKGNILNLNLVFGSEGIVKRHQSNMKTAISNITSLLEGRIKLPFSVLDNAVAEATKALQAAQSELIFSDNGILAIDKNDPNLVTIHNSAGFGVSDDGGATFKQAMTGNGINASVIVTGTMLADRIAGGILQSLNDNTEFDLNTGDLNMQSANFNLGGGAQINFNDNNNKMTYRLFDSESSFSRAAGVGFGTALGGRYPFTYLGTNGASELDTLSEYYSGFIANTTARIAEGGSNSISGYRFQLRNKAVGWDKGVTFDFFGSSPSMNFIGSGTNEYSIGTLKRLYTRQEFQVLNYVNGTSGWMVETNYAGSGADIRLRGYSTQDYNYQIGDTVHRIRNIYLTNSPDVSSDRRLKEDIEPSELGLGFINILNPMKYRMKLTNADTLKGTIDKNPYQYGIIAQDLQLALEESGLNLGDHDFVSESEDGMLGVKETELIFPIINAVQELSQRLEVLENGTA</sequence>
<dbReference type="Gene3D" id="1.10.10.10">
    <property type="entry name" value="Winged helix-like DNA-binding domain superfamily/Winged helix DNA-binding domain"/>
    <property type="match status" value="1"/>
</dbReference>
<organism evidence="2 3">
    <name type="scientific">Virgibacillus tibetensis</name>
    <dbReference type="NCBI Taxonomy" id="3042313"/>
    <lineage>
        <taxon>Bacteria</taxon>
        <taxon>Bacillati</taxon>
        <taxon>Bacillota</taxon>
        <taxon>Bacilli</taxon>
        <taxon>Bacillales</taxon>
        <taxon>Bacillaceae</taxon>
        <taxon>Virgibacillus</taxon>
    </lineage>
</organism>
<proteinExistence type="predicted"/>
<dbReference type="Pfam" id="PF24650">
    <property type="entry name" value="TT1_Tal"/>
    <property type="match status" value="1"/>
</dbReference>
<evidence type="ECO:0000313" key="2">
    <source>
        <dbReference type="EMBL" id="MEC5422134.1"/>
    </source>
</evidence>
<protein>
    <submittedName>
        <fullName evidence="2">Phage tail protein</fullName>
    </submittedName>
</protein>
<feature type="domain" description="Peptidase S74" evidence="1">
    <location>
        <begin position="651"/>
        <end position="759"/>
    </location>
</feature>
<evidence type="ECO:0000259" key="1">
    <source>
        <dbReference type="PROSITE" id="PS51688"/>
    </source>
</evidence>
<comment type="caution">
    <text evidence="2">The sequence shown here is derived from an EMBL/GenBank/DDBJ whole genome shotgun (WGS) entry which is preliminary data.</text>
</comment>
<name>A0ABU6KCE5_9BACI</name>
<dbReference type="PROSITE" id="PS51688">
    <property type="entry name" value="ICA"/>
    <property type="match status" value="1"/>
</dbReference>